<proteinExistence type="predicted"/>
<sequence length="86" mass="10316">MCYIAAFTIRKYESVTLITSFLMYLRWNYRSVSVWLLQLFSNKTSLLCGLHRWFGSVLSPNRSTTDTESLMYYLNHELGYFISYFR</sequence>
<dbReference type="EMBL" id="MNCJ02000316">
    <property type="protein sequence ID" value="KAF5822981.1"/>
    <property type="molecule type" value="Genomic_DNA"/>
</dbReference>
<dbReference type="Gramene" id="mRNA:HanXRQr2_Chr01g0033261">
    <property type="protein sequence ID" value="CDS:HanXRQr2_Chr01g0033261.1"/>
    <property type="gene ID" value="HanXRQr2_Chr01g0033261"/>
</dbReference>
<accession>A0A9K3P3S5</accession>
<name>A0A9K3P3S5_HELAN</name>
<reference evidence="1" key="2">
    <citation type="submission" date="2020-06" db="EMBL/GenBank/DDBJ databases">
        <title>Helianthus annuus Genome sequencing and assembly Release 2.</title>
        <authorList>
            <person name="Gouzy J."/>
            <person name="Langlade N."/>
            <person name="Munos S."/>
        </authorList>
    </citation>
    <scope>NUCLEOTIDE SEQUENCE</scope>
    <source>
        <tissue evidence="1">Leaves</tissue>
    </source>
</reference>
<protein>
    <submittedName>
        <fullName evidence="1">Uncharacterized protein</fullName>
    </submittedName>
</protein>
<evidence type="ECO:0000313" key="2">
    <source>
        <dbReference type="Proteomes" id="UP000215914"/>
    </source>
</evidence>
<keyword evidence="2" id="KW-1185">Reference proteome</keyword>
<dbReference type="AlphaFoldDB" id="A0A9K3P3S5"/>
<dbReference type="Proteomes" id="UP000215914">
    <property type="component" value="Unassembled WGS sequence"/>
</dbReference>
<organism evidence="1 2">
    <name type="scientific">Helianthus annuus</name>
    <name type="common">Common sunflower</name>
    <dbReference type="NCBI Taxonomy" id="4232"/>
    <lineage>
        <taxon>Eukaryota</taxon>
        <taxon>Viridiplantae</taxon>
        <taxon>Streptophyta</taxon>
        <taxon>Embryophyta</taxon>
        <taxon>Tracheophyta</taxon>
        <taxon>Spermatophyta</taxon>
        <taxon>Magnoliopsida</taxon>
        <taxon>eudicotyledons</taxon>
        <taxon>Gunneridae</taxon>
        <taxon>Pentapetalae</taxon>
        <taxon>asterids</taxon>
        <taxon>campanulids</taxon>
        <taxon>Asterales</taxon>
        <taxon>Asteraceae</taxon>
        <taxon>Asteroideae</taxon>
        <taxon>Heliantheae alliance</taxon>
        <taxon>Heliantheae</taxon>
        <taxon>Helianthus</taxon>
    </lineage>
</organism>
<reference evidence="1" key="1">
    <citation type="journal article" date="2017" name="Nature">
        <title>The sunflower genome provides insights into oil metabolism, flowering and Asterid evolution.</title>
        <authorList>
            <person name="Badouin H."/>
            <person name="Gouzy J."/>
            <person name="Grassa C.J."/>
            <person name="Murat F."/>
            <person name="Staton S.E."/>
            <person name="Cottret L."/>
            <person name="Lelandais-Briere C."/>
            <person name="Owens G.L."/>
            <person name="Carrere S."/>
            <person name="Mayjonade B."/>
            <person name="Legrand L."/>
            <person name="Gill N."/>
            <person name="Kane N.C."/>
            <person name="Bowers J.E."/>
            <person name="Hubner S."/>
            <person name="Bellec A."/>
            <person name="Berard A."/>
            <person name="Berges H."/>
            <person name="Blanchet N."/>
            <person name="Boniface M.C."/>
            <person name="Brunel D."/>
            <person name="Catrice O."/>
            <person name="Chaidir N."/>
            <person name="Claudel C."/>
            <person name="Donnadieu C."/>
            <person name="Faraut T."/>
            <person name="Fievet G."/>
            <person name="Helmstetter N."/>
            <person name="King M."/>
            <person name="Knapp S.J."/>
            <person name="Lai Z."/>
            <person name="Le Paslier M.C."/>
            <person name="Lippi Y."/>
            <person name="Lorenzon L."/>
            <person name="Mandel J.R."/>
            <person name="Marage G."/>
            <person name="Marchand G."/>
            <person name="Marquand E."/>
            <person name="Bret-Mestries E."/>
            <person name="Morien E."/>
            <person name="Nambeesan S."/>
            <person name="Nguyen T."/>
            <person name="Pegot-Espagnet P."/>
            <person name="Pouilly N."/>
            <person name="Raftis F."/>
            <person name="Sallet E."/>
            <person name="Schiex T."/>
            <person name="Thomas J."/>
            <person name="Vandecasteele C."/>
            <person name="Vares D."/>
            <person name="Vear F."/>
            <person name="Vautrin S."/>
            <person name="Crespi M."/>
            <person name="Mangin B."/>
            <person name="Burke J.M."/>
            <person name="Salse J."/>
            <person name="Munos S."/>
            <person name="Vincourt P."/>
            <person name="Rieseberg L.H."/>
            <person name="Langlade N.B."/>
        </authorList>
    </citation>
    <scope>NUCLEOTIDE SEQUENCE</scope>
    <source>
        <tissue evidence="1">Leaves</tissue>
    </source>
</reference>
<evidence type="ECO:0000313" key="1">
    <source>
        <dbReference type="EMBL" id="KAF5822981.1"/>
    </source>
</evidence>
<gene>
    <name evidence="1" type="ORF">HanXRQr2_Chr01g0033261</name>
</gene>
<comment type="caution">
    <text evidence="1">The sequence shown here is derived from an EMBL/GenBank/DDBJ whole genome shotgun (WGS) entry which is preliminary data.</text>
</comment>